<evidence type="ECO:0008006" key="3">
    <source>
        <dbReference type="Google" id="ProtNLM"/>
    </source>
</evidence>
<proteinExistence type="predicted"/>
<sequence length="166" mass="18303">MNEKISLTVTVRFLVGCRSVLLGGDSRPTLLLSPKSIGDGDLGYPDVSDTIDARWIDIPSSLMIPPGEAALQNLIHFMFRDGIFTTPSSTGLSARAIVCPKNKTTHHINDLILNITPRNMTNYKSVGLIEPNGNQTLEFESFYPTEYLNQLNFPSIPSHILSLKLC</sequence>
<evidence type="ECO:0000313" key="2">
    <source>
        <dbReference type="Proteomes" id="UP000235145"/>
    </source>
</evidence>
<organism evidence="1 2">
    <name type="scientific">Lactuca sativa</name>
    <name type="common">Garden lettuce</name>
    <dbReference type="NCBI Taxonomy" id="4236"/>
    <lineage>
        <taxon>Eukaryota</taxon>
        <taxon>Viridiplantae</taxon>
        <taxon>Streptophyta</taxon>
        <taxon>Embryophyta</taxon>
        <taxon>Tracheophyta</taxon>
        <taxon>Spermatophyta</taxon>
        <taxon>Magnoliopsida</taxon>
        <taxon>eudicotyledons</taxon>
        <taxon>Gunneridae</taxon>
        <taxon>Pentapetalae</taxon>
        <taxon>asterids</taxon>
        <taxon>campanulids</taxon>
        <taxon>Asterales</taxon>
        <taxon>Asteraceae</taxon>
        <taxon>Cichorioideae</taxon>
        <taxon>Cichorieae</taxon>
        <taxon>Lactucinae</taxon>
        <taxon>Lactuca</taxon>
    </lineage>
</organism>
<evidence type="ECO:0000313" key="1">
    <source>
        <dbReference type="EMBL" id="KAJ0204109.1"/>
    </source>
</evidence>
<name>A0A9R1XB82_LACSA</name>
<dbReference type="AlphaFoldDB" id="A0A9R1XB82"/>
<dbReference type="PANTHER" id="PTHR10492:SF96">
    <property type="entry name" value="ATP-DEPENDENT DNA HELICASE"/>
    <property type="match status" value="1"/>
</dbReference>
<gene>
    <name evidence="1" type="ORF">LSAT_V11C500286950</name>
</gene>
<comment type="caution">
    <text evidence="1">The sequence shown here is derived from an EMBL/GenBank/DDBJ whole genome shotgun (WGS) entry which is preliminary data.</text>
</comment>
<dbReference type="EMBL" id="NBSK02000005">
    <property type="protein sequence ID" value="KAJ0204109.1"/>
    <property type="molecule type" value="Genomic_DNA"/>
</dbReference>
<dbReference type="PANTHER" id="PTHR10492">
    <property type="match status" value="1"/>
</dbReference>
<dbReference type="Proteomes" id="UP000235145">
    <property type="component" value="Unassembled WGS sequence"/>
</dbReference>
<accession>A0A9R1XB82</accession>
<keyword evidence="2" id="KW-1185">Reference proteome</keyword>
<protein>
    <recommendedName>
        <fullName evidence="3">ATP-dependent DNA helicase</fullName>
    </recommendedName>
</protein>
<reference evidence="1 2" key="1">
    <citation type="journal article" date="2017" name="Nat. Commun.">
        <title>Genome assembly with in vitro proximity ligation data and whole-genome triplication in lettuce.</title>
        <authorList>
            <person name="Reyes-Chin-Wo S."/>
            <person name="Wang Z."/>
            <person name="Yang X."/>
            <person name="Kozik A."/>
            <person name="Arikit S."/>
            <person name="Song C."/>
            <person name="Xia L."/>
            <person name="Froenicke L."/>
            <person name="Lavelle D.O."/>
            <person name="Truco M.J."/>
            <person name="Xia R."/>
            <person name="Zhu S."/>
            <person name="Xu C."/>
            <person name="Xu H."/>
            <person name="Xu X."/>
            <person name="Cox K."/>
            <person name="Korf I."/>
            <person name="Meyers B.C."/>
            <person name="Michelmore R.W."/>
        </authorList>
    </citation>
    <scope>NUCLEOTIDE SEQUENCE [LARGE SCALE GENOMIC DNA]</scope>
    <source>
        <strain evidence="2">cv. Salinas</strain>
        <tissue evidence="1">Seedlings</tissue>
    </source>
</reference>